<name>A0A073J0C9_9BACT</name>
<gene>
    <name evidence="2" type="ORF">EH55_13145</name>
</gene>
<proteinExistence type="predicted"/>
<dbReference type="InterPro" id="IPR036388">
    <property type="entry name" value="WH-like_DNA-bd_sf"/>
</dbReference>
<dbReference type="AlphaFoldDB" id="A0A073J0C9"/>
<dbReference type="STRING" id="2754.EH55_13145"/>
<reference evidence="2 3" key="1">
    <citation type="submission" date="2014-04" db="EMBL/GenBank/DDBJ databases">
        <title>Draft Genome Sequence of Synergistes jonesii.</title>
        <authorList>
            <person name="Coil D.A."/>
            <person name="Eisen J.A."/>
            <person name="Holland-Moritz H.E."/>
        </authorList>
    </citation>
    <scope>NUCLEOTIDE SEQUENCE [LARGE SCALE GENOMIC DNA]</scope>
    <source>
        <strain evidence="2 3">78-1</strain>
    </source>
</reference>
<dbReference type="SUPFAM" id="SSF46785">
    <property type="entry name" value="Winged helix' DNA-binding domain"/>
    <property type="match status" value="1"/>
</dbReference>
<dbReference type="Gene3D" id="1.10.10.10">
    <property type="entry name" value="Winged helix-like DNA-binding domain superfamily/Winged helix DNA-binding domain"/>
    <property type="match status" value="1"/>
</dbReference>
<dbReference type="GeneID" id="90984718"/>
<dbReference type="Proteomes" id="UP000027665">
    <property type="component" value="Unassembled WGS sequence"/>
</dbReference>
<protein>
    <recommendedName>
        <fullName evidence="4">Helix-turn-helix domain-containing protein</fullName>
    </recommendedName>
</protein>
<accession>A0A073J0C9</accession>
<organism evidence="2 3">
    <name type="scientific">Synergistes jonesii</name>
    <dbReference type="NCBI Taxonomy" id="2754"/>
    <lineage>
        <taxon>Bacteria</taxon>
        <taxon>Thermotogati</taxon>
        <taxon>Synergistota</taxon>
        <taxon>Synergistia</taxon>
        <taxon>Synergistales</taxon>
        <taxon>Synergistaceae</taxon>
        <taxon>Synergistes</taxon>
    </lineage>
</organism>
<comment type="caution">
    <text evidence="2">The sequence shown here is derived from an EMBL/GenBank/DDBJ whole genome shotgun (WGS) entry which is preliminary data.</text>
</comment>
<dbReference type="InterPro" id="IPR036390">
    <property type="entry name" value="WH_DNA-bd_sf"/>
</dbReference>
<dbReference type="RefSeq" id="WP_037978719.1">
    <property type="nucleotide sequence ID" value="NZ_JMKI01000060.1"/>
</dbReference>
<evidence type="ECO:0008006" key="4">
    <source>
        <dbReference type="Google" id="ProtNLM"/>
    </source>
</evidence>
<evidence type="ECO:0000256" key="1">
    <source>
        <dbReference type="SAM" id="MobiDB-lite"/>
    </source>
</evidence>
<sequence>MPEVNEKTMTPEETTLHIQDTRDFWFATVDICVLRDKTLSFNAKGVYAVLVAFVDIGTREWALKTETLAAECGVSRRTVMYALKELEEHGYIKRNRRFADGHQIASMYKIIGHKAECNICTQQEQKQPEQPECKICTQQGAKYAHQLQEPESNNTLPTVMEADASEAEPEDIGLIEKIPLVMRPTAEYLLLKTGRKSLIPSEVGSLMALEKIHLPARIQQEINTAVKRFNARGRPLSGITADYLYESLRRQNSRVARKKAPPDNSAALTQAQQEEAEHDKYLFEKFGKGVEQIE</sequence>
<dbReference type="EMBL" id="JMKI01000060">
    <property type="protein sequence ID" value="KEJ91117.1"/>
    <property type="molecule type" value="Genomic_DNA"/>
</dbReference>
<keyword evidence="3" id="KW-1185">Reference proteome</keyword>
<evidence type="ECO:0000313" key="3">
    <source>
        <dbReference type="Proteomes" id="UP000027665"/>
    </source>
</evidence>
<evidence type="ECO:0000313" key="2">
    <source>
        <dbReference type="EMBL" id="KEJ91117.1"/>
    </source>
</evidence>
<dbReference type="Pfam" id="PF13730">
    <property type="entry name" value="HTH_36"/>
    <property type="match status" value="1"/>
</dbReference>
<dbReference type="OrthoDB" id="3882at2"/>
<feature type="region of interest" description="Disordered" evidence="1">
    <location>
        <begin position="254"/>
        <end position="275"/>
    </location>
</feature>